<dbReference type="OrthoDB" id="5381604at2"/>
<protein>
    <recommendedName>
        <fullName evidence="1">PKD/Chitinase domain-containing protein</fullName>
    </recommendedName>
</protein>
<dbReference type="SUPFAM" id="SSF49785">
    <property type="entry name" value="Galactose-binding domain-like"/>
    <property type="match status" value="3"/>
</dbReference>
<dbReference type="InterPro" id="IPR022409">
    <property type="entry name" value="PKD/Chitinase_dom"/>
</dbReference>
<accession>A0A3D9HHP5</accession>
<dbReference type="InterPro" id="IPR013783">
    <property type="entry name" value="Ig-like_fold"/>
</dbReference>
<dbReference type="Gene3D" id="2.60.40.10">
    <property type="entry name" value="Immunoglobulins"/>
    <property type="match status" value="1"/>
</dbReference>
<dbReference type="EMBL" id="QRDX01000003">
    <property type="protein sequence ID" value="RED48990.1"/>
    <property type="molecule type" value="Genomic_DNA"/>
</dbReference>
<keyword evidence="3" id="KW-1185">Reference proteome</keyword>
<reference evidence="2 3" key="1">
    <citation type="submission" date="2018-07" db="EMBL/GenBank/DDBJ databases">
        <title>Genomic Encyclopedia of Type Strains, Phase III (KMG-III): the genomes of soil and plant-associated and newly described type strains.</title>
        <authorList>
            <person name="Whitman W."/>
        </authorList>
    </citation>
    <scope>NUCLEOTIDE SEQUENCE [LARGE SCALE GENOMIC DNA]</scope>
    <source>
        <strain evidence="2 3">CECT 8487</strain>
    </source>
</reference>
<evidence type="ECO:0000259" key="1">
    <source>
        <dbReference type="SMART" id="SM00089"/>
    </source>
</evidence>
<dbReference type="Proteomes" id="UP000256629">
    <property type="component" value="Unassembled WGS sequence"/>
</dbReference>
<organism evidence="2 3">
    <name type="scientific">Seonamhaeicola aphaedonensis</name>
    <dbReference type="NCBI Taxonomy" id="1461338"/>
    <lineage>
        <taxon>Bacteria</taxon>
        <taxon>Pseudomonadati</taxon>
        <taxon>Bacteroidota</taxon>
        <taxon>Flavobacteriia</taxon>
        <taxon>Flavobacteriales</taxon>
        <taxon>Flavobacteriaceae</taxon>
    </lineage>
</organism>
<evidence type="ECO:0000313" key="3">
    <source>
        <dbReference type="Proteomes" id="UP000256629"/>
    </source>
</evidence>
<proteinExistence type="predicted"/>
<feature type="domain" description="PKD/Chitinase" evidence="1">
    <location>
        <begin position="40"/>
        <end position="119"/>
    </location>
</feature>
<gene>
    <name evidence="2" type="ORF">DFQ02_103322</name>
</gene>
<dbReference type="RefSeq" id="WP_147297744.1">
    <property type="nucleotide sequence ID" value="NZ_QRDX01000003.1"/>
</dbReference>
<dbReference type="PROSITE" id="PS51257">
    <property type="entry name" value="PROKAR_LIPOPROTEIN"/>
    <property type="match status" value="1"/>
</dbReference>
<name>A0A3D9HHP5_9FLAO</name>
<comment type="caution">
    <text evidence="2">The sequence shown here is derived from an EMBL/GenBank/DDBJ whole genome shotgun (WGS) entry which is preliminary data.</text>
</comment>
<sequence>MKTLKYIYVLSMAFTLLIGCTEDDNDLSFVDEVVAPTEVSAVFKVTQDNTGVVTITPNAIGAAHYNITFGDDTAEPANVVQGDGVTHTYAEGNYVVNIEAVGITGLKTEATQNLEVSFKAPENVNVTIENDMAVSKQVNVTANADFAISYDVYFGEEGTDDPVSANIGESISYVYQEPGTYTIRVVVMGAAIETTEYTEEFTVTEILQPIASAPEPPNREETDVISLYSTKYNDVPGTNFFPDWGQGGQGSSWAEFDLNGDKMLQYINLSYQGVQLADGTSIDVSGMKYLHLDVWTADENIRIETSLINNASGDVTEKPVWSDLTAGEWTSLDIPITDYTEQGLTVTEIFQLKFVGDPWAAGTVFIDNIYFYKPSTVAEVPEYNAPSPTQNSANVVSIFSDSYTNVGISELNPNWGQTTTLTPVDINGNNIWLYEALNYTGIVTDYGNPTDLSSMDYVHFDYFTPDAEALGLKIVNTVVGQEDVEFVSNIVRGTWVSVTIPMSRFDIDASAVTQLLFDTAGGSAKVYIDNLYFYSDASSQPEVIAPVPTIAQNDVISIYSDAYTGVTLNEVNPNWGQTTTLSDFSVSGDNIWLYQSLNYSGIVTDYGNPTDLTGVKYLHFDYYTPDATTLGFKIVNTALDPVQEDIVFLPEVITGTWISVTIPLSDYNLDFSNITQLIWDTSGVSATVYVDNIYFHN</sequence>
<dbReference type="InterPro" id="IPR008979">
    <property type="entry name" value="Galactose-bd-like_sf"/>
</dbReference>
<dbReference type="SMART" id="SM00089">
    <property type="entry name" value="PKD"/>
    <property type="match status" value="2"/>
</dbReference>
<feature type="domain" description="PKD/Chitinase" evidence="1">
    <location>
        <begin position="123"/>
        <end position="206"/>
    </location>
</feature>
<dbReference type="Gene3D" id="2.60.120.430">
    <property type="entry name" value="Galactose-binding lectin"/>
    <property type="match status" value="3"/>
</dbReference>
<evidence type="ECO:0000313" key="2">
    <source>
        <dbReference type="EMBL" id="RED48990.1"/>
    </source>
</evidence>
<dbReference type="AlphaFoldDB" id="A0A3D9HHP5"/>